<dbReference type="GO" id="GO:0003677">
    <property type="term" value="F:DNA binding"/>
    <property type="evidence" value="ECO:0007669"/>
    <property type="project" value="InterPro"/>
</dbReference>
<evidence type="ECO:0000259" key="1">
    <source>
        <dbReference type="PROSITE" id="PS50943"/>
    </source>
</evidence>
<dbReference type="InterPro" id="IPR001387">
    <property type="entry name" value="Cro/C1-type_HTH"/>
</dbReference>
<dbReference type="SMART" id="SM00530">
    <property type="entry name" value="HTH_XRE"/>
    <property type="match status" value="1"/>
</dbReference>
<comment type="caution">
    <text evidence="2">The sequence shown here is derived from an EMBL/GenBank/DDBJ whole genome shotgun (WGS) entry which is preliminary data.</text>
</comment>
<dbReference type="Gene3D" id="1.10.260.40">
    <property type="entry name" value="lambda repressor-like DNA-binding domains"/>
    <property type="match status" value="1"/>
</dbReference>
<dbReference type="Proteomes" id="UP000727993">
    <property type="component" value="Unassembled WGS sequence"/>
</dbReference>
<reference evidence="2 3" key="1">
    <citation type="submission" date="2020-10" db="EMBL/GenBank/DDBJ databases">
        <title>Connecting structure to function with the recovery of over 1000 high-quality activated sludge metagenome-assembled genomes encoding full-length rRNA genes using long-read sequencing.</title>
        <authorList>
            <person name="Singleton C.M."/>
            <person name="Petriglieri F."/>
            <person name="Kristensen J.M."/>
            <person name="Kirkegaard R.H."/>
            <person name="Michaelsen T.Y."/>
            <person name="Andersen M.H."/>
            <person name="Karst S.M."/>
            <person name="Dueholm M.S."/>
            <person name="Nielsen P.H."/>
            <person name="Albertsen M."/>
        </authorList>
    </citation>
    <scope>NUCLEOTIDE SEQUENCE [LARGE SCALE GENOMIC DNA]</scope>
    <source>
        <strain evidence="2">Lyne_18-Q3-R50-59_MAXAC.006</strain>
    </source>
</reference>
<evidence type="ECO:0000313" key="3">
    <source>
        <dbReference type="Proteomes" id="UP000727993"/>
    </source>
</evidence>
<dbReference type="Pfam" id="PF01381">
    <property type="entry name" value="HTH_3"/>
    <property type="match status" value="1"/>
</dbReference>
<accession>A0A936NA24</accession>
<dbReference type="AlphaFoldDB" id="A0A936NA24"/>
<protein>
    <submittedName>
        <fullName evidence="2">Helix-turn-helix transcriptional regulator</fullName>
    </submittedName>
</protein>
<gene>
    <name evidence="2" type="ORF">IPN02_06075</name>
</gene>
<feature type="domain" description="HTH cro/C1-type" evidence="1">
    <location>
        <begin position="20"/>
        <end position="74"/>
    </location>
</feature>
<proteinExistence type="predicted"/>
<dbReference type="SUPFAM" id="SSF47413">
    <property type="entry name" value="lambda repressor-like DNA-binding domains"/>
    <property type="match status" value="1"/>
</dbReference>
<sequence>MLASPYRFRYTERMSAADLIASRRRELGLSQGQLAELAATSRERINTYERDRVSPRTDTLSRVMRAMHFDLAAVPTMTFEERRSLALSSAVAERLRRNPERVIAKARENLKEMRLIGQHEQPWVDVWESLLELGPGPVCSLLTSVDQFARDLRQSSPFAGVLTDDERRRAVHGLQR</sequence>
<evidence type="ECO:0000313" key="2">
    <source>
        <dbReference type="EMBL" id="MBK9296417.1"/>
    </source>
</evidence>
<dbReference type="EMBL" id="JADJZA010000002">
    <property type="protein sequence ID" value="MBK9296417.1"/>
    <property type="molecule type" value="Genomic_DNA"/>
</dbReference>
<organism evidence="2 3">
    <name type="scientific">Candidatus Neomicrothrix subdominans</name>
    <dbReference type="NCBI Taxonomy" id="2954438"/>
    <lineage>
        <taxon>Bacteria</taxon>
        <taxon>Bacillati</taxon>
        <taxon>Actinomycetota</taxon>
        <taxon>Acidimicrobiia</taxon>
        <taxon>Acidimicrobiales</taxon>
        <taxon>Microthrixaceae</taxon>
        <taxon>Candidatus Neomicrothrix</taxon>
    </lineage>
</organism>
<dbReference type="InterPro" id="IPR010982">
    <property type="entry name" value="Lambda_DNA-bd_dom_sf"/>
</dbReference>
<name>A0A936NA24_9ACTN</name>
<dbReference type="PROSITE" id="PS50943">
    <property type="entry name" value="HTH_CROC1"/>
    <property type="match status" value="1"/>
</dbReference>
<dbReference type="CDD" id="cd00093">
    <property type="entry name" value="HTH_XRE"/>
    <property type="match status" value="1"/>
</dbReference>